<dbReference type="GO" id="GO:0051045">
    <property type="term" value="P:negative regulation of membrane protein ectodomain proteolysis"/>
    <property type="evidence" value="ECO:0007669"/>
    <property type="project" value="TreeGrafter"/>
</dbReference>
<evidence type="ECO:0000256" key="9">
    <source>
        <dbReference type="ARBA" id="ARBA00022729"/>
    </source>
</evidence>
<evidence type="ECO:0000256" key="7">
    <source>
        <dbReference type="ARBA" id="ARBA00022690"/>
    </source>
</evidence>
<dbReference type="FunCoup" id="A0A6P8PZ39">
    <property type="interactions" value="260"/>
</dbReference>
<evidence type="ECO:0000256" key="10">
    <source>
        <dbReference type="ARBA" id="ARBA00022833"/>
    </source>
</evidence>
<accession>A0A6P8PZ39</accession>
<comment type="subcellular location">
    <subcellularLocation>
        <location evidence="1">Secreted</location>
    </subcellularLocation>
</comment>
<dbReference type="Proteomes" id="UP000515159">
    <property type="component" value="Chromosome 1"/>
</dbReference>
<dbReference type="KEGG" id="gsh:117350129"/>
<keyword evidence="4" id="KW-0964">Secreted</keyword>
<dbReference type="AlphaFoldDB" id="A0A6P8PZ39"/>
<dbReference type="GO" id="GO:0008191">
    <property type="term" value="F:metalloendopeptidase inhibitor activity"/>
    <property type="evidence" value="ECO:0007669"/>
    <property type="project" value="InterPro"/>
</dbReference>
<dbReference type="SMART" id="SM00206">
    <property type="entry name" value="NTR"/>
    <property type="match status" value="1"/>
</dbReference>
<gene>
    <name evidence="22" type="primary">TIMP1</name>
</gene>
<evidence type="ECO:0000256" key="14">
    <source>
        <dbReference type="ARBA" id="ARBA00023215"/>
    </source>
</evidence>
<dbReference type="GO" id="GO:0034097">
    <property type="term" value="P:response to cytokine"/>
    <property type="evidence" value="ECO:0007669"/>
    <property type="project" value="TreeGrafter"/>
</dbReference>
<keyword evidence="11" id="KW-0339">Growth factor</keyword>
<comment type="similarity">
    <text evidence="2">Belongs to the protease inhibitor I35 (TIMP) family.</text>
</comment>
<evidence type="ECO:0000256" key="8">
    <source>
        <dbReference type="ARBA" id="ARBA00022723"/>
    </source>
</evidence>
<dbReference type="PANTHER" id="PTHR11844">
    <property type="entry name" value="METALLOPROTEASE INHIBITOR"/>
    <property type="match status" value="1"/>
</dbReference>
<feature type="disulfide bond" evidence="18">
    <location>
        <begin position="168"/>
        <end position="189"/>
    </location>
</feature>
<keyword evidence="10 17" id="KW-0862">Zinc</keyword>
<feature type="disulfide bond" evidence="18">
    <location>
        <begin position="150"/>
        <end position="197"/>
    </location>
</feature>
<keyword evidence="8 17" id="KW-0479">Metal-binding</keyword>
<dbReference type="PANTHER" id="PTHR11844:SF20">
    <property type="entry name" value="METALLOPROTEINASE INHIBITOR 1"/>
    <property type="match status" value="1"/>
</dbReference>
<organism evidence="21 22">
    <name type="scientific">Geotrypetes seraphini</name>
    <name type="common">Gaboon caecilian</name>
    <name type="synonym">Caecilia seraphini</name>
    <dbReference type="NCBI Taxonomy" id="260995"/>
    <lineage>
        <taxon>Eukaryota</taxon>
        <taxon>Metazoa</taxon>
        <taxon>Chordata</taxon>
        <taxon>Craniata</taxon>
        <taxon>Vertebrata</taxon>
        <taxon>Euteleostomi</taxon>
        <taxon>Amphibia</taxon>
        <taxon>Gymnophiona</taxon>
        <taxon>Geotrypetes</taxon>
    </lineage>
</organism>
<evidence type="ECO:0000256" key="11">
    <source>
        <dbReference type="ARBA" id="ARBA00023030"/>
    </source>
</evidence>
<reference evidence="22" key="1">
    <citation type="submission" date="2025-08" db="UniProtKB">
        <authorList>
            <consortium name="RefSeq"/>
        </authorList>
    </citation>
    <scope>IDENTIFICATION</scope>
</reference>
<comment type="subunit">
    <text evidence="15">Interacts with MMP1, MMP3, MMP10 and MMP13, but has only very low affinity for MMP14. Interacts with CD63; identified in a complex with CD63 and ITGB1.</text>
</comment>
<evidence type="ECO:0000256" key="12">
    <source>
        <dbReference type="ARBA" id="ARBA00023157"/>
    </source>
</evidence>
<evidence type="ECO:0000256" key="17">
    <source>
        <dbReference type="PIRSR" id="PIRSR601820-1"/>
    </source>
</evidence>
<evidence type="ECO:0000256" key="4">
    <source>
        <dbReference type="ARBA" id="ARBA00022525"/>
    </source>
</evidence>
<proteinExistence type="inferred from homology"/>
<evidence type="ECO:0000256" key="19">
    <source>
        <dbReference type="SAM" id="SignalP"/>
    </source>
</evidence>
<dbReference type="RefSeq" id="XP_033780048.1">
    <property type="nucleotide sequence ID" value="XM_033924157.1"/>
</dbReference>
<evidence type="ECO:0000256" key="3">
    <source>
        <dbReference type="ARBA" id="ARBA00013524"/>
    </source>
</evidence>
<sequence>MDTRTYIFLAASLLLLASSGPSEACSCFSAHPQTAYCNADVVIKARFVGANLNNSTSGQFGWTQYEIKMSKIFKGSDHITDLQFLYTPSEDSLCGYTHHSTNKSEEYVIIGHMSGGKVQISSCGFIRPWAGLSASQKRGIMQIYKDGCNCTIVPCIAMPCSISRDTECLWTDRFTSRSWKAYQTQHYACLPQGSGTCTWQSMKPRANSSIFRSTAAL</sequence>
<keyword evidence="13" id="KW-0325">Glycoprotein</keyword>
<dbReference type="FunFam" id="3.90.370.10:FF:000001">
    <property type="entry name" value="Metalloproteinase inhibitor 3"/>
    <property type="match status" value="1"/>
</dbReference>
<evidence type="ECO:0000256" key="13">
    <source>
        <dbReference type="ARBA" id="ARBA00023180"/>
    </source>
</evidence>
<dbReference type="SUPFAM" id="SSF50242">
    <property type="entry name" value="TIMP-like"/>
    <property type="match status" value="1"/>
</dbReference>
<feature type="chain" id="PRO_5028235455" description="Metalloproteinase inhibitor 1" evidence="19">
    <location>
        <begin position="25"/>
        <end position="217"/>
    </location>
</feature>
<dbReference type="InterPro" id="IPR027465">
    <property type="entry name" value="TIMP_C"/>
</dbReference>
<evidence type="ECO:0000256" key="16">
    <source>
        <dbReference type="ARBA" id="ARBA00030100"/>
    </source>
</evidence>
<feature type="signal peptide" evidence="19">
    <location>
        <begin position="1"/>
        <end position="24"/>
    </location>
</feature>
<evidence type="ECO:0000256" key="18">
    <source>
        <dbReference type="PIRSR" id="PIRSR601820-3"/>
    </source>
</evidence>
<dbReference type="Gene3D" id="3.90.370.10">
    <property type="entry name" value="Tissue inhibitor of metalloproteinase-1. Chain B, domain 1"/>
    <property type="match status" value="1"/>
</dbReference>
<dbReference type="InParanoid" id="A0A6P8PZ39"/>
<feature type="binding site" evidence="17">
    <location>
        <position position="25"/>
    </location>
    <ligand>
        <name>Zn(2+)</name>
        <dbReference type="ChEBI" id="CHEBI:29105"/>
        <note>ligand shared with metalloproteinase partner</note>
    </ligand>
</feature>
<feature type="disulfide bond" evidence="18">
    <location>
        <begin position="27"/>
        <end position="123"/>
    </location>
</feature>
<keyword evidence="14" id="KW-0481">Metalloenzyme inhibitor</keyword>
<dbReference type="GO" id="GO:0008083">
    <property type="term" value="F:growth factor activity"/>
    <property type="evidence" value="ECO:0007669"/>
    <property type="project" value="UniProtKB-KW"/>
</dbReference>
<dbReference type="InterPro" id="IPR001820">
    <property type="entry name" value="TIMP"/>
</dbReference>
<protein>
    <recommendedName>
        <fullName evidence="3">Metalloproteinase inhibitor 1</fullName>
    </recommendedName>
    <alternativeName>
        <fullName evidence="16">Tissue inhibitor of metalloproteinases 1</fullName>
    </alternativeName>
</protein>
<dbReference type="InterPro" id="IPR001134">
    <property type="entry name" value="Netrin_domain"/>
</dbReference>
<dbReference type="GeneID" id="117350129"/>
<dbReference type="PROSITE" id="PS50189">
    <property type="entry name" value="NTR"/>
    <property type="match status" value="1"/>
</dbReference>
<evidence type="ECO:0000256" key="6">
    <source>
        <dbReference type="ARBA" id="ARBA00022608"/>
    </source>
</evidence>
<keyword evidence="7 22" id="KW-0646">Protease inhibitor</keyword>
<keyword evidence="21" id="KW-1185">Reference proteome</keyword>
<feature type="disulfide bond" evidence="18">
    <location>
        <begin position="155"/>
        <end position="160"/>
    </location>
</feature>
<name>A0A6P8PZ39_GEOSA</name>
<feature type="disulfide bond" evidence="18">
    <location>
        <begin position="25"/>
        <end position="94"/>
    </location>
</feature>
<dbReference type="InterPro" id="IPR008993">
    <property type="entry name" value="TIMP-like_OB-fold"/>
</dbReference>
<keyword evidence="6 22" id="KW-0483">Metalloprotease inhibitor</keyword>
<evidence type="ECO:0000256" key="2">
    <source>
        <dbReference type="ARBA" id="ARBA00011027"/>
    </source>
</evidence>
<dbReference type="GO" id="GO:0031012">
    <property type="term" value="C:extracellular matrix"/>
    <property type="evidence" value="ECO:0007669"/>
    <property type="project" value="TreeGrafter"/>
</dbReference>
<evidence type="ECO:0000256" key="5">
    <source>
        <dbReference type="ARBA" id="ARBA00022553"/>
    </source>
</evidence>
<keyword evidence="9 19" id="KW-0732">Signal</keyword>
<evidence type="ECO:0000256" key="15">
    <source>
        <dbReference type="ARBA" id="ARBA00025946"/>
    </source>
</evidence>
<keyword evidence="5" id="KW-0597">Phosphoprotein</keyword>
<evidence type="ECO:0000256" key="1">
    <source>
        <dbReference type="ARBA" id="ARBA00004613"/>
    </source>
</evidence>
<keyword evidence="12 18" id="KW-1015">Disulfide bond</keyword>
<dbReference type="GO" id="GO:0005615">
    <property type="term" value="C:extracellular space"/>
    <property type="evidence" value="ECO:0007669"/>
    <property type="project" value="TreeGrafter"/>
</dbReference>
<feature type="domain" description="NTR" evidence="20">
    <location>
        <begin position="25"/>
        <end position="148"/>
    </location>
</feature>
<dbReference type="GO" id="GO:0046872">
    <property type="term" value="F:metal ion binding"/>
    <property type="evidence" value="ECO:0007669"/>
    <property type="project" value="UniProtKB-KW"/>
</dbReference>
<dbReference type="GO" id="GO:0002020">
    <property type="term" value="F:protease binding"/>
    <property type="evidence" value="ECO:0007669"/>
    <property type="project" value="TreeGrafter"/>
</dbReference>
<dbReference type="GO" id="GO:0009725">
    <property type="term" value="P:response to hormone"/>
    <property type="evidence" value="ECO:0007669"/>
    <property type="project" value="TreeGrafter"/>
</dbReference>
<evidence type="ECO:0000259" key="20">
    <source>
        <dbReference type="PROSITE" id="PS50189"/>
    </source>
</evidence>
<dbReference type="Pfam" id="PF00965">
    <property type="entry name" value="TIMP"/>
    <property type="match status" value="1"/>
</dbReference>
<dbReference type="Gene3D" id="2.40.50.120">
    <property type="match status" value="1"/>
</dbReference>
<evidence type="ECO:0000313" key="21">
    <source>
        <dbReference type="Proteomes" id="UP000515159"/>
    </source>
</evidence>
<evidence type="ECO:0000313" key="22">
    <source>
        <dbReference type="RefSeq" id="XP_033780048.1"/>
    </source>
</evidence>
<dbReference type="CTD" id="7076"/>
<feature type="disulfide bond" evidence="18">
    <location>
        <begin position="37"/>
        <end position="148"/>
    </location>
</feature>
<dbReference type="OrthoDB" id="6041373at2759"/>